<dbReference type="Proteomes" id="UP000722485">
    <property type="component" value="Unassembled WGS sequence"/>
</dbReference>
<evidence type="ECO:0000256" key="3">
    <source>
        <dbReference type="PROSITE-ProRule" id="PRU00023"/>
    </source>
</evidence>
<dbReference type="Gene3D" id="1.25.40.20">
    <property type="entry name" value="Ankyrin repeat-containing domain"/>
    <property type="match status" value="1"/>
</dbReference>
<evidence type="ECO:0000313" key="5">
    <source>
        <dbReference type="Proteomes" id="UP000722485"/>
    </source>
</evidence>
<keyword evidence="1" id="KW-0677">Repeat</keyword>
<reference evidence="4" key="1">
    <citation type="submission" date="2020-03" db="EMBL/GenBank/DDBJ databases">
        <title>Draft Genome Sequence of Cylindrodendrum hubeiense.</title>
        <authorList>
            <person name="Buettner E."/>
            <person name="Kellner H."/>
        </authorList>
    </citation>
    <scope>NUCLEOTIDE SEQUENCE</scope>
    <source>
        <strain evidence="4">IHI 201604</strain>
    </source>
</reference>
<protein>
    <recommendedName>
        <fullName evidence="6">Ankyrin repeat protein</fullName>
    </recommendedName>
</protein>
<dbReference type="PANTHER" id="PTHR24134:SF9">
    <property type="entry name" value="ANKYRIN REPEAT AND SOCS BOX PROTEIN 8"/>
    <property type="match status" value="1"/>
</dbReference>
<evidence type="ECO:0000256" key="2">
    <source>
        <dbReference type="ARBA" id="ARBA00023043"/>
    </source>
</evidence>
<dbReference type="PANTHER" id="PTHR24134">
    <property type="entry name" value="ANKYRIN REPEAT-CONTAINING PROTEIN DDB_G0279043"/>
    <property type="match status" value="1"/>
</dbReference>
<feature type="repeat" description="ANK" evidence="3">
    <location>
        <begin position="195"/>
        <end position="224"/>
    </location>
</feature>
<sequence length="251" mass="27821">MPHAIHPDLSTPDQILCELKAAAEVGDLLRLKDALARWDDTATGMSWFSTTLPERFVQIRHDISTTTMALQRVLNVNTAANCQSTWYREILPSEELVRWCLEHGADPKFRSAGGNIDIPSVAGKFASVGSLKLLKEYGADFTKSNALHSAAGSPRPGRIEAIEYLVDEAGVPINQREWEYDGKQFEEWKSMGVGTALHCAVKGKHLEAVRFLISKGIDQKIRDTKDRQAVDLARDVDFAEAVALMEASQQN</sequence>
<evidence type="ECO:0000256" key="1">
    <source>
        <dbReference type="ARBA" id="ARBA00022737"/>
    </source>
</evidence>
<dbReference type="InterPro" id="IPR036770">
    <property type="entry name" value="Ankyrin_rpt-contain_sf"/>
</dbReference>
<dbReference type="OrthoDB" id="194358at2759"/>
<evidence type="ECO:0008006" key="6">
    <source>
        <dbReference type="Google" id="ProtNLM"/>
    </source>
</evidence>
<dbReference type="Pfam" id="PF13637">
    <property type="entry name" value="Ank_4"/>
    <property type="match status" value="1"/>
</dbReference>
<keyword evidence="2 3" id="KW-0040">ANK repeat</keyword>
<dbReference type="SMART" id="SM00248">
    <property type="entry name" value="ANK"/>
    <property type="match status" value="2"/>
</dbReference>
<evidence type="ECO:0000313" key="4">
    <source>
        <dbReference type="EMBL" id="KAF7551974.1"/>
    </source>
</evidence>
<proteinExistence type="predicted"/>
<dbReference type="PROSITE" id="PS50297">
    <property type="entry name" value="ANK_REP_REGION"/>
    <property type="match status" value="1"/>
</dbReference>
<dbReference type="AlphaFoldDB" id="A0A9P5LCG2"/>
<comment type="caution">
    <text evidence="4">The sequence shown here is derived from an EMBL/GenBank/DDBJ whole genome shotgun (WGS) entry which is preliminary data.</text>
</comment>
<name>A0A9P5LCG2_9HYPO</name>
<accession>A0A9P5LCG2</accession>
<gene>
    <name evidence="4" type="ORF">G7Z17_g4622</name>
</gene>
<dbReference type="SUPFAM" id="SSF48403">
    <property type="entry name" value="Ankyrin repeat"/>
    <property type="match status" value="1"/>
</dbReference>
<keyword evidence="5" id="KW-1185">Reference proteome</keyword>
<dbReference type="PROSITE" id="PS50088">
    <property type="entry name" value="ANK_REPEAT"/>
    <property type="match status" value="1"/>
</dbReference>
<organism evidence="4 5">
    <name type="scientific">Cylindrodendrum hubeiense</name>
    <dbReference type="NCBI Taxonomy" id="595255"/>
    <lineage>
        <taxon>Eukaryota</taxon>
        <taxon>Fungi</taxon>
        <taxon>Dikarya</taxon>
        <taxon>Ascomycota</taxon>
        <taxon>Pezizomycotina</taxon>
        <taxon>Sordariomycetes</taxon>
        <taxon>Hypocreomycetidae</taxon>
        <taxon>Hypocreales</taxon>
        <taxon>Nectriaceae</taxon>
        <taxon>Cylindrodendrum</taxon>
    </lineage>
</organism>
<dbReference type="InterPro" id="IPR002110">
    <property type="entry name" value="Ankyrin_rpt"/>
</dbReference>
<dbReference type="EMBL" id="JAANBB010000068">
    <property type="protein sequence ID" value="KAF7551974.1"/>
    <property type="molecule type" value="Genomic_DNA"/>
</dbReference>